<evidence type="ECO:0000259" key="1">
    <source>
        <dbReference type="PROSITE" id="PS50106"/>
    </source>
</evidence>
<keyword evidence="3" id="KW-1185">Reference proteome</keyword>
<dbReference type="EMBL" id="CAJNIZ010005335">
    <property type="protein sequence ID" value="CAE7240825.1"/>
    <property type="molecule type" value="Genomic_DNA"/>
</dbReference>
<dbReference type="PROSITE" id="PS50106">
    <property type="entry name" value="PDZ"/>
    <property type="match status" value="1"/>
</dbReference>
<accession>A0A812L397</accession>
<evidence type="ECO:0000313" key="2">
    <source>
        <dbReference type="EMBL" id="CAE7240825.1"/>
    </source>
</evidence>
<proteinExistence type="predicted"/>
<organism evidence="2 3">
    <name type="scientific">Symbiodinium pilosum</name>
    <name type="common">Dinoflagellate</name>
    <dbReference type="NCBI Taxonomy" id="2952"/>
    <lineage>
        <taxon>Eukaryota</taxon>
        <taxon>Sar</taxon>
        <taxon>Alveolata</taxon>
        <taxon>Dinophyceae</taxon>
        <taxon>Suessiales</taxon>
        <taxon>Symbiodiniaceae</taxon>
        <taxon>Symbiodinium</taxon>
    </lineage>
</organism>
<dbReference type="InterPro" id="IPR001478">
    <property type="entry name" value="PDZ"/>
</dbReference>
<feature type="domain" description="PDZ" evidence="1">
    <location>
        <begin position="122"/>
        <end position="215"/>
    </location>
</feature>
<protein>
    <submittedName>
        <fullName evidence="2">Ccrn4l protein</fullName>
    </submittedName>
</protein>
<reference evidence="2" key="1">
    <citation type="submission" date="2021-02" db="EMBL/GenBank/DDBJ databases">
        <authorList>
            <person name="Dougan E. K."/>
            <person name="Rhodes N."/>
            <person name="Thang M."/>
            <person name="Chan C."/>
        </authorList>
    </citation>
    <scope>NUCLEOTIDE SEQUENCE</scope>
</reference>
<sequence length="216" mass="23991">MLLCCCAVDDKAPPEVESEERIPATRPFIQTTPAFRPDSIPDVFMVSVTTKSSPLGIVLDVTNPECAVVKEISQGPVRDWNQDCSEDKRVMLLDRILEVNGVRGSSIELAKALGNPDTQEFSITMQRPEERRVQLHRPGEIGIIMNYKKVGAIAPWISKIMPGLLSQWNENMPDQAVCIHDRIVAVNGESGNTEELLAKIRASQETLELTVLHYAI</sequence>
<dbReference type="OrthoDB" id="408002at2759"/>
<evidence type="ECO:0000313" key="3">
    <source>
        <dbReference type="Proteomes" id="UP000649617"/>
    </source>
</evidence>
<name>A0A812L397_SYMPI</name>
<comment type="caution">
    <text evidence="2">The sequence shown here is derived from an EMBL/GenBank/DDBJ whole genome shotgun (WGS) entry which is preliminary data.</text>
</comment>
<gene>
    <name evidence="2" type="primary">Ccrn4l</name>
    <name evidence="2" type="ORF">SPIL2461_LOCUS4124</name>
</gene>
<dbReference type="Proteomes" id="UP000649617">
    <property type="component" value="Unassembled WGS sequence"/>
</dbReference>
<dbReference type="AlphaFoldDB" id="A0A812L397"/>